<dbReference type="GeneID" id="118877214"/>
<dbReference type="PANTHER" id="PTHR19229">
    <property type="entry name" value="ATP-BINDING CASSETTE TRANSPORTER SUBFAMILY A ABCA"/>
    <property type="match status" value="1"/>
</dbReference>
<proteinExistence type="predicted"/>
<dbReference type="SUPFAM" id="SSF52540">
    <property type="entry name" value="P-loop containing nucleoside triphosphate hydrolases"/>
    <property type="match status" value="1"/>
</dbReference>
<dbReference type="PANTHER" id="PTHR19229:SF250">
    <property type="entry name" value="ABC TRANSPORTER DOMAIN-CONTAINING PROTEIN-RELATED"/>
    <property type="match status" value="1"/>
</dbReference>
<dbReference type="InterPro" id="IPR003439">
    <property type="entry name" value="ABC_transporter-like_ATP-bd"/>
</dbReference>
<name>A0AB40A2K4_DROSZ</name>
<dbReference type="Pfam" id="PF00005">
    <property type="entry name" value="ABC_tran"/>
    <property type="match status" value="1"/>
</dbReference>
<sequence>MMYEKGFPCKKQRRTAGEECPGNCDLNSMTRNEMRNHTLLLENVRSNQSRRSIKDISFGLRPMDVLGLVGERSGKTNINKMIISERDLSSGRISVKGIDVQDKKENKYHAFKYIGYCPQKDSFEPKFTGRENLKVFCLIRGIRSEKVRDVSEELAENLNFKEHLDKKSEMYTVSDKRKLSTAIAVIGTPPLIILDEPTAGVEKAHRSDVLDVLKSVNDCGSSILLSSNNIEDFQSLCNRLALIKRGKLMAIGSVESYRNQSTRGLILMVKARPHALVNELGYLHLYI</sequence>
<dbReference type="PROSITE" id="PS50893">
    <property type="entry name" value="ABC_TRANSPORTER_2"/>
    <property type="match status" value="1"/>
</dbReference>
<evidence type="ECO:0000259" key="1">
    <source>
        <dbReference type="PROSITE" id="PS50893"/>
    </source>
</evidence>
<dbReference type="RefSeq" id="XP_036670482.3">
    <property type="nucleotide sequence ID" value="XM_036814587.3"/>
</dbReference>
<dbReference type="InterPro" id="IPR027417">
    <property type="entry name" value="P-loop_NTPase"/>
</dbReference>
<organism evidence="2 3">
    <name type="scientific">Drosophila suzukii</name>
    <name type="common">Spotted-wing drosophila fruit fly</name>
    <dbReference type="NCBI Taxonomy" id="28584"/>
    <lineage>
        <taxon>Eukaryota</taxon>
        <taxon>Metazoa</taxon>
        <taxon>Ecdysozoa</taxon>
        <taxon>Arthropoda</taxon>
        <taxon>Hexapoda</taxon>
        <taxon>Insecta</taxon>
        <taxon>Pterygota</taxon>
        <taxon>Neoptera</taxon>
        <taxon>Endopterygota</taxon>
        <taxon>Diptera</taxon>
        <taxon>Brachycera</taxon>
        <taxon>Muscomorpha</taxon>
        <taxon>Ephydroidea</taxon>
        <taxon>Drosophilidae</taxon>
        <taxon>Drosophila</taxon>
        <taxon>Sophophora</taxon>
    </lineage>
</organism>
<reference evidence="3" key="1">
    <citation type="submission" date="2025-08" db="UniProtKB">
        <authorList>
            <consortium name="RefSeq"/>
        </authorList>
    </citation>
    <scope>IDENTIFICATION</scope>
</reference>
<dbReference type="InterPro" id="IPR026082">
    <property type="entry name" value="ABCA"/>
</dbReference>
<evidence type="ECO:0000313" key="2">
    <source>
        <dbReference type="Proteomes" id="UP001652628"/>
    </source>
</evidence>
<keyword evidence="2" id="KW-1185">Reference proteome</keyword>
<dbReference type="AlphaFoldDB" id="A0AB40A2K4"/>
<dbReference type="GO" id="GO:0016887">
    <property type="term" value="F:ATP hydrolysis activity"/>
    <property type="evidence" value="ECO:0007669"/>
    <property type="project" value="InterPro"/>
</dbReference>
<dbReference type="Proteomes" id="UP001652628">
    <property type="component" value="Chromosome 3"/>
</dbReference>
<feature type="domain" description="ABC transporter" evidence="1">
    <location>
        <begin position="34"/>
        <end position="270"/>
    </location>
</feature>
<protein>
    <submittedName>
        <fullName evidence="3">Nod factor export ATP-binding protein I-like</fullName>
    </submittedName>
</protein>
<dbReference type="GO" id="GO:0005524">
    <property type="term" value="F:ATP binding"/>
    <property type="evidence" value="ECO:0007669"/>
    <property type="project" value="InterPro"/>
</dbReference>
<dbReference type="Gene3D" id="3.40.50.300">
    <property type="entry name" value="P-loop containing nucleotide triphosphate hydrolases"/>
    <property type="match status" value="1"/>
</dbReference>
<evidence type="ECO:0000313" key="3">
    <source>
        <dbReference type="RefSeq" id="XP_036670482.3"/>
    </source>
</evidence>
<accession>A0AB40A2K4</accession>
<dbReference type="GO" id="GO:0005319">
    <property type="term" value="F:lipid transporter activity"/>
    <property type="evidence" value="ECO:0007669"/>
    <property type="project" value="TreeGrafter"/>
</dbReference>
<dbReference type="GO" id="GO:0016020">
    <property type="term" value="C:membrane"/>
    <property type="evidence" value="ECO:0007669"/>
    <property type="project" value="InterPro"/>
</dbReference>
<dbReference type="GO" id="GO:0140359">
    <property type="term" value="F:ABC-type transporter activity"/>
    <property type="evidence" value="ECO:0007669"/>
    <property type="project" value="InterPro"/>
</dbReference>
<gene>
    <name evidence="3" type="primary">LOC118877214</name>
</gene>